<feature type="transmembrane region" description="Helical" evidence="7">
    <location>
        <begin position="279"/>
        <end position="298"/>
    </location>
</feature>
<keyword evidence="4 7" id="KW-1133">Transmembrane helix</keyword>
<keyword evidence="5 7" id="KW-0472">Membrane</keyword>
<protein>
    <submittedName>
        <fullName evidence="9">3901_t:CDS:1</fullName>
    </submittedName>
</protein>
<keyword evidence="3 6" id="KW-0812">Transmembrane</keyword>
<evidence type="ECO:0000256" key="2">
    <source>
        <dbReference type="ARBA" id="ARBA00009877"/>
    </source>
</evidence>
<evidence type="ECO:0000313" key="9">
    <source>
        <dbReference type="EMBL" id="CAG8538234.1"/>
    </source>
</evidence>
<name>A0A9N9AMI9_9GLOM</name>
<sequence>MSSSRLRTLTRCVQYSKRIHKYQSFPPPKRRFVSWNIPHSQDQSHNRWTPLTSSIITPHAISSTNADVQPLNESLDPSLENVDSTNFIMSSNQALLETIHNQLDIPWWLVIVLTTLALRSCFTLPIAIYQLRSTARLVAIQPLISSWRETLKTLIANDSRIKGLSYDAYQAVLRKEIAKKVTSLYKEHRCHPVKNFILPIVQIPLFLCNALTLRHMAREQAAELGFSTGGVAWFTDLSVTDSTLVLPIMIGVVGLINGEISSFLRPSKDSHQSSKWSKYFMYFYRGMCVLSVPIAAQAPAVSNMYSVL</sequence>
<keyword evidence="10" id="KW-1185">Reference proteome</keyword>
<evidence type="ECO:0000256" key="4">
    <source>
        <dbReference type="ARBA" id="ARBA00022989"/>
    </source>
</evidence>
<feature type="transmembrane region" description="Helical" evidence="7">
    <location>
        <begin position="237"/>
        <end position="258"/>
    </location>
</feature>
<comment type="caution">
    <text evidence="9">The sequence shown here is derived from an EMBL/GenBank/DDBJ whole genome shotgun (WGS) entry which is preliminary data.</text>
</comment>
<evidence type="ECO:0000256" key="7">
    <source>
        <dbReference type="SAM" id="Phobius"/>
    </source>
</evidence>
<evidence type="ECO:0000256" key="5">
    <source>
        <dbReference type="ARBA" id="ARBA00023136"/>
    </source>
</evidence>
<evidence type="ECO:0000256" key="3">
    <source>
        <dbReference type="ARBA" id="ARBA00022692"/>
    </source>
</evidence>
<dbReference type="EMBL" id="CAJVPI010000462">
    <property type="protein sequence ID" value="CAG8538234.1"/>
    <property type="molecule type" value="Genomic_DNA"/>
</dbReference>
<dbReference type="AlphaFoldDB" id="A0A9N9AMI9"/>
<evidence type="ECO:0000256" key="1">
    <source>
        <dbReference type="ARBA" id="ARBA00004141"/>
    </source>
</evidence>
<feature type="transmembrane region" description="Helical" evidence="7">
    <location>
        <begin position="105"/>
        <end position="129"/>
    </location>
</feature>
<dbReference type="PANTHER" id="PTHR12428">
    <property type="entry name" value="OXA1"/>
    <property type="match status" value="1"/>
</dbReference>
<accession>A0A9N9AMI9</accession>
<feature type="domain" description="Membrane insertase YidC/Oxa/ALB C-terminal" evidence="8">
    <location>
        <begin position="107"/>
        <end position="295"/>
    </location>
</feature>
<feature type="transmembrane region" description="Helical" evidence="7">
    <location>
        <begin position="196"/>
        <end position="217"/>
    </location>
</feature>
<evidence type="ECO:0000259" key="8">
    <source>
        <dbReference type="Pfam" id="PF02096"/>
    </source>
</evidence>
<comment type="similarity">
    <text evidence="2 6">Belongs to the OXA1/ALB3/YidC family.</text>
</comment>
<organism evidence="9 10">
    <name type="scientific">Paraglomus brasilianum</name>
    <dbReference type="NCBI Taxonomy" id="144538"/>
    <lineage>
        <taxon>Eukaryota</taxon>
        <taxon>Fungi</taxon>
        <taxon>Fungi incertae sedis</taxon>
        <taxon>Mucoromycota</taxon>
        <taxon>Glomeromycotina</taxon>
        <taxon>Glomeromycetes</taxon>
        <taxon>Paraglomerales</taxon>
        <taxon>Paraglomeraceae</taxon>
        <taxon>Paraglomus</taxon>
    </lineage>
</organism>
<evidence type="ECO:0000313" key="10">
    <source>
        <dbReference type="Proteomes" id="UP000789739"/>
    </source>
</evidence>
<dbReference type="InterPro" id="IPR028055">
    <property type="entry name" value="YidC/Oxa/ALB_C"/>
</dbReference>
<dbReference type="Proteomes" id="UP000789739">
    <property type="component" value="Unassembled WGS sequence"/>
</dbReference>
<dbReference type="GO" id="GO:0032977">
    <property type="term" value="F:membrane insertase activity"/>
    <property type="evidence" value="ECO:0007669"/>
    <property type="project" value="InterPro"/>
</dbReference>
<dbReference type="InterPro" id="IPR001708">
    <property type="entry name" value="YidC/ALB3/OXA1/COX18"/>
</dbReference>
<dbReference type="GO" id="GO:0005743">
    <property type="term" value="C:mitochondrial inner membrane"/>
    <property type="evidence" value="ECO:0007669"/>
    <property type="project" value="TreeGrafter"/>
</dbReference>
<dbReference type="Pfam" id="PF02096">
    <property type="entry name" value="60KD_IMP"/>
    <property type="match status" value="1"/>
</dbReference>
<comment type="subcellular location">
    <subcellularLocation>
        <location evidence="1 6">Membrane</location>
        <topology evidence="1 6">Multi-pass membrane protein</topology>
    </subcellularLocation>
</comment>
<dbReference type="OrthoDB" id="2148490at2759"/>
<reference evidence="9" key="1">
    <citation type="submission" date="2021-06" db="EMBL/GenBank/DDBJ databases">
        <authorList>
            <person name="Kallberg Y."/>
            <person name="Tangrot J."/>
            <person name="Rosling A."/>
        </authorList>
    </citation>
    <scope>NUCLEOTIDE SEQUENCE</scope>
    <source>
        <strain evidence="9">BR232B</strain>
    </source>
</reference>
<gene>
    <name evidence="9" type="ORF">PBRASI_LOCUS4455</name>
</gene>
<dbReference type="GO" id="GO:0032979">
    <property type="term" value="P:protein insertion into mitochondrial inner membrane from matrix"/>
    <property type="evidence" value="ECO:0007669"/>
    <property type="project" value="TreeGrafter"/>
</dbReference>
<proteinExistence type="inferred from homology"/>
<dbReference type="CDD" id="cd20069">
    <property type="entry name" value="5TM_Oxa1-like"/>
    <property type="match status" value="1"/>
</dbReference>
<dbReference type="PANTHER" id="PTHR12428:SF65">
    <property type="entry name" value="CYTOCHROME C OXIDASE ASSEMBLY PROTEIN COX18, MITOCHONDRIAL"/>
    <property type="match status" value="1"/>
</dbReference>
<evidence type="ECO:0000256" key="6">
    <source>
        <dbReference type="RuleBase" id="RU003945"/>
    </source>
</evidence>
<dbReference type="GO" id="GO:0033617">
    <property type="term" value="P:mitochondrial respiratory chain complex IV assembly"/>
    <property type="evidence" value="ECO:0007669"/>
    <property type="project" value="TreeGrafter"/>
</dbReference>